<dbReference type="PROSITE" id="PS51000">
    <property type="entry name" value="HTH_DEOR_2"/>
    <property type="match status" value="1"/>
</dbReference>
<dbReference type="InterPro" id="IPR026881">
    <property type="entry name" value="WYL_dom"/>
</dbReference>
<keyword evidence="6" id="KW-1185">Reference proteome</keyword>
<keyword evidence="2 5" id="KW-0238">DNA-binding</keyword>
<dbReference type="InterPro" id="IPR036388">
    <property type="entry name" value="WH-like_DNA-bd_sf"/>
</dbReference>
<accession>A0A841EI36</accession>
<evidence type="ECO:0000256" key="1">
    <source>
        <dbReference type="ARBA" id="ARBA00023015"/>
    </source>
</evidence>
<feature type="domain" description="HTH deoR-type" evidence="4">
    <location>
        <begin position="1"/>
        <end position="60"/>
    </location>
</feature>
<keyword evidence="1" id="KW-0805">Transcription regulation</keyword>
<dbReference type="InterPro" id="IPR001034">
    <property type="entry name" value="DeoR_HTH"/>
</dbReference>
<evidence type="ECO:0000256" key="3">
    <source>
        <dbReference type="ARBA" id="ARBA00023163"/>
    </source>
</evidence>
<dbReference type="PANTHER" id="PTHR34580:SF3">
    <property type="entry name" value="PROTEIN PAFB"/>
    <property type="match status" value="1"/>
</dbReference>
<dbReference type="SUPFAM" id="SSF46785">
    <property type="entry name" value="Winged helix' DNA-binding domain"/>
    <property type="match status" value="1"/>
</dbReference>
<evidence type="ECO:0000256" key="2">
    <source>
        <dbReference type="ARBA" id="ARBA00023125"/>
    </source>
</evidence>
<dbReference type="Gene3D" id="1.10.10.10">
    <property type="entry name" value="Winged helix-like DNA-binding domain superfamily/Winged helix DNA-binding domain"/>
    <property type="match status" value="1"/>
</dbReference>
<keyword evidence="3" id="KW-0804">Transcription</keyword>
<organism evidence="5 6">
    <name type="scientific">Streptomonospora salina</name>
    <dbReference type="NCBI Taxonomy" id="104205"/>
    <lineage>
        <taxon>Bacteria</taxon>
        <taxon>Bacillati</taxon>
        <taxon>Actinomycetota</taxon>
        <taxon>Actinomycetes</taxon>
        <taxon>Streptosporangiales</taxon>
        <taxon>Nocardiopsidaceae</taxon>
        <taxon>Streptomonospora</taxon>
    </lineage>
</organism>
<evidence type="ECO:0000313" key="5">
    <source>
        <dbReference type="EMBL" id="MBB6000030.1"/>
    </source>
</evidence>
<evidence type="ECO:0000259" key="4">
    <source>
        <dbReference type="PROSITE" id="PS51000"/>
    </source>
</evidence>
<dbReference type="GO" id="GO:0003677">
    <property type="term" value="F:DNA binding"/>
    <property type="evidence" value="ECO:0007669"/>
    <property type="project" value="UniProtKB-KW"/>
</dbReference>
<name>A0A841EI36_9ACTN</name>
<proteinExistence type="predicted"/>
<dbReference type="InterPro" id="IPR018356">
    <property type="entry name" value="Tscrpt_reg_HTH_DeoR_CS"/>
</dbReference>
<dbReference type="Pfam" id="PF13280">
    <property type="entry name" value="WYL"/>
    <property type="match status" value="1"/>
</dbReference>
<sequence length="315" mass="34470">MPARLLRLLSLLQSRPEWSGNELAAKLGVTTRTVRRDVERLRGLDYTVETSRGVSGGYRLVSGQALPPLLLDHEESIAVVAGLVTGAGGSITEDSSLRALEKLTRLLPTRLGVRLTALTNATAAVSHRGTARTDPALIARLALCSGEQECVTFDYRNRAGDISARRVEPHSLITLEGLWYLLAFDVHREDWRIFRVDRIDRLESTLRRFVPRALPAGRPEAYVTRSLMNAPYRYTAMITVPLSADTVRAKLFAPLPGEITSEGPDACTVRVSADNDEVVAQYVAAVGALTPDFELDAAEAVHARMRTLGEKLSSV</sequence>
<dbReference type="Pfam" id="PF08279">
    <property type="entry name" value="HTH_11"/>
    <property type="match status" value="1"/>
</dbReference>
<dbReference type="GO" id="GO:0003700">
    <property type="term" value="F:DNA-binding transcription factor activity"/>
    <property type="evidence" value="ECO:0007669"/>
    <property type="project" value="InterPro"/>
</dbReference>
<evidence type="ECO:0000313" key="6">
    <source>
        <dbReference type="Proteomes" id="UP000578077"/>
    </source>
</evidence>
<gene>
    <name evidence="5" type="ORF">HNR25_003781</name>
</gene>
<dbReference type="InterPro" id="IPR036390">
    <property type="entry name" value="WH_DNA-bd_sf"/>
</dbReference>
<dbReference type="AlphaFoldDB" id="A0A841EI36"/>
<reference evidence="5 6" key="1">
    <citation type="submission" date="2020-08" db="EMBL/GenBank/DDBJ databases">
        <title>Sequencing the genomes of 1000 actinobacteria strains.</title>
        <authorList>
            <person name="Klenk H.-P."/>
        </authorList>
    </citation>
    <scope>NUCLEOTIDE SEQUENCE [LARGE SCALE GENOMIC DNA]</scope>
    <source>
        <strain evidence="5 6">DSM 44593</strain>
    </source>
</reference>
<dbReference type="InterPro" id="IPR013196">
    <property type="entry name" value="HTH_11"/>
</dbReference>
<dbReference type="Proteomes" id="UP000578077">
    <property type="component" value="Unassembled WGS sequence"/>
</dbReference>
<dbReference type="PROSITE" id="PS52050">
    <property type="entry name" value="WYL"/>
    <property type="match status" value="1"/>
</dbReference>
<comment type="caution">
    <text evidence="5">The sequence shown here is derived from an EMBL/GenBank/DDBJ whole genome shotgun (WGS) entry which is preliminary data.</text>
</comment>
<dbReference type="InterPro" id="IPR051534">
    <property type="entry name" value="CBASS_pafABC_assoc_protein"/>
</dbReference>
<protein>
    <submittedName>
        <fullName evidence="5">Putative DNA-binding transcriptional regulator YafY</fullName>
    </submittedName>
</protein>
<dbReference type="PANTHER" id="PTHR34580">
    <property type="match status" value="1"/>
</dbReference>
<dbReference type="PROSITE" id="PS00894">
    <property type="entry name" value="HTH_DEOR_1"/>
    <property type="match status" value="1"/>
</dbReference>
<dbReference type="EMBL" id="JACHLY010000001">
    <property type="protein sequence ID" value="MBB6000030.1"/>
    <property type="molecule type" value="Genomic_DNA"/>
</dbReference>
<dbReference type="RefSeq" id="WP_184637221.1">
    <property type="nucleotide sequence ID" value="NZ_BAABKT010000028.1"/>
</dbReference>